<evidence type="ECO:0000313" key="1">
    <source>
        <dbReference type="EMBL" id="GIK06044.1"/>
    </source>
</evidence>
<dbReference type="Proteomes" id="UP000710440">
    <property type="component" value="Unassembled WGS sequence"/>
</dbReference>
<keyword evidence="2" id="KW-1185">Reference proteome</keyword>
<dbReference type="GeneID" id="66938144"/>
<dbReference type="RefSeq" id="XP_043129230.1">
    <property type="nucleotide sequence ID" value="XM_043273295.1"/>
</dbReference>
<comment type="caution">
    <text evidence="1">The sequence shown here is derived from an EMBL/GenBank/DDBJ whole genome shotgun (WGS) entry which is preliminary data.</text>
</comment>
<proteinExistence type="predicted"/>
<sequence>MAIQDVSSPGFQGKSGLKANIEDISAHPYPTLVVQAHKLAAKALADEIQCSISQMDAKRIPELTVGLESCMQGLQRLQGALVMFPEMSSDIDRLFQ</sequence>
<reference evidence="1 2" key="1">
    <citation type="submission" date="2021-02" db="EMBL/GenBank/DDBJ databases">
        <title>Pan-genome distribution and transcriptional activeness of fungal secondary metabolism genes in Aspergillus section Fumigati.</title>
        <authorList>
            <person name="Takahashi H."/>
            <person name="Umemura M."/>
            <person name="Ninomiya A."/>
            <person name="Kusuya Y."/>
            <person name="Urayama S."/>
            <person name="Shimizu M."/>
            <person name="Watanabe A."/>
            <person name="Kamei K."/>
            <person name="Yaguchi T."/>
            <person name="Hagiwara D."/>
        </authorList>
    </citation>
    <scope>NUCLEOTIDE SEQUENCE [LARGE SCALE GENOMIC DNA]</scope>
    <source>
        <strain evidence="1 2">IFM 47045</strain>
    </source>
</reference>
<accession>A0A9P3F5N7</accession>
<evidence type="ECO:0000313" key="2">
    <source>
        <dbReference type="Proteomes" id="UP000710440"/>
    </source>
</evidence>
<dbReference type="OrthoDB" id="2123952at2759"/>
<organism evidence="1 2">
    <name type="scientific">Aspergillus viridinutans</name>
    <dbReference type="NCBI Taxonomy" id="75553"/>
    <lineage>
        <taxon>Eukaryota</taxon>
        <taxon>Fungi</taxon>
        <taxon>Dikarya</taxon>
        <taxon>Ascomycota</taxon>
        <taxon>Pezizomycotina</taxon>
        <taxon>Eurotiomycetes</taxon>
        <taxon>Eurotiomycetidae</taxon>
        <taxon>Eurotiales</taxon>
        <taxon>Aspergillaceae</taxon>
        <taxon>Aspergillus</taxon>
        <taxon>Aspergillus subgen. Fumigati</taxon>
    </lineage>
</organism>
<protein>
    <submittedName>
        <fullName evidence="1">Uncharacterized protein</fullName>
    </submittedName>
</protein>
<name>A0A9P3F5N7_ASPVI</name>
<dbReference type="EMBL" id="BOPL01000009">
    <property type="protein sequence ID" value="GIK06044.1"/>
    <property type="molecule type" value="Genomic_DNA"/>
</dbReference>
<gene>
    <name evidence="1" type="ORF">Aspvir_010162</name>
</gene>
<dbReference type="AlphaFoldDB" id="A0A9P3F5N7"/>